<feature type="chain" id="PRO_5037571199" description="Glycoside hydrolase family 5 domain-containing protein" evidence="5">
    <location>
        <begin position="26"/>
        <end position="375"/>
    </location>
</feature>
<organism evidence="7 8">
    <name type="scientific">Filimonas zeae</name>
    <dbReference type="NCBI Taxonomy" id="1737353"/>
    <lineage>
        <taxon>Bacteria</taxon>
        <taxon>Pseudomonadati</taxon>
        <taxon>Bacteroidota</taxon>
        <taxon>Chitinophagia</taxon>
        <taxon>Chitinophagales</taxon>
        <taxon>Chitinophagaceae</taxon>
        <taxon>Filimonas</taxon>
    </lineage>
</organism>
<dbReference type="RefSeq" id="WP_188957067.1">
    <property type="nucleotide sequence ID" value="NZ_BMIB01000005.1"/>
</dbReference>
<dbReference type="InterPro" id="IPR001547">
    <property type="entry name" value="Glyco_hydro_5"/>
</dbReference>
<feature type="domain" description="Glycoside hydrolase family 5" evidence="6">
    <location>
        <begin position="81"/>
        <end position="321"/>
    </location>
</feature>
<keyword evidence="1 3" id="KW-0378">Hydrolase</keyword>
<evidence type="ECO:0000256" key="4">
    <source>
        <dbReference type="SAM" id="MobiDB-lite"/>
    </source>
</evidence>
<feature type="region of interest" description="Disordered" evidence="4">
    <location>
        <begin position="138"/>
        <end position="160"/>
    </location>
</feature>
<comment type="similarity">
    <text evidence="3">Belongs to the glycosyl hydrolase 5 (cellulase A) family.</text>
</comment>
<keyword evidence="8" id="KW-1185">Reference proteome</keyword>
<dbReference type="Pfam" id="PF00150">
    <property type="entry name" value="Cellulase"/>
    <property type="match status" value="1"/>
</dbReference>
<dbReference type="EMBL" id="BMIB01000005">
    <property type="protein sequence ID" value="GGH78708.1"/>
    <property type="molecule type" value="Genomic_DNA"/>
</dbReference>
<proteinExistence type="inferred from homology"/>
<dbReference type="AlphaFoldDB" id="A0A917J2Q1"/>
<evidence type="ECO:0000313" key="7">
    <source>
        <dbReference type="EMBL" id="GGH78708.1"/>
    </source>
</evidence>
<dbReference type="Proteomes" id="UP000627292">
    <property type="component" value="Unassembled WGS sequence"/>
</dbReference>
<comment type="caution">
    <text evidence="7">The sequence shown here is derived from an EMBL/GenBank/DDBJ whole genome shotgun (WGS) entry which is preliminary data.</text>
</comment>
<dbReference type="Gene3D" id="3.20.20.80">
    <property type="entry name" value="Glycosidases"/>
    <property type="match status" value="1"/>
</dbReference>
<sequence length="375" mass="43602">MKIWRYLGGSILAAALLHCLAIAQSAPRAVWTPDQASEWYNRQPWLVGSNYIPATAINQLEMWQADSFDPERIDKELEWAQSLGMNTMRVFLHDIVFAEDSAGLIKRMDKLLTIAQKHGIRILFVLFDSVWDPFPASGKQRAPKPHVHNSGWVQSPGKKALQDSTQYPRLERYVKAIIGKFATDKRVLGWDVWNEPDNPNDDDYAKNELPNKDAVILPLLKKVFVWAREAKPEQPLTSAIWYGNWQADDSLRPMEKLMIQESDIISFHDYSGIDNFKKQVEYLQRYQKPLMCTEYMARPRGSTFEAILPYMKQQRIAAYNWGFVDGKSQTKFPWDSWRKAYGDEPPVWFHDIFRTDGTPYDSRETRLIYTLAMEK</sequence>
<protein>
    <recommendedName>
        <fullName evidence="6">Glycoside hydrolase family 5 domain-containing protein</fullName>
    </recommendedName>
</protein>
<dbReference type="GO" id="GO:0004553">
    <property type="term" value="F:hydrolase activity, hydrolyzing O-glycosyl compounds"/>
    <property type="evidence" value="ECO:0007669"/>
    <property type="project" value="InterPro"/>
</dbReference>
<feature type="signal peptide" evidence="5">
    <location>
        <begin position="1"/>
        <end position="25"/>
    </location>
</feature>
<evidence type="ECO:0000256" key="5">
    <source>
        <dbReference type="SAM" id="SignalP"/>
    </source>
</evidence>
<reference evidence="7" key="2">
    <citation type="submission" date="2020-09" db="EMBL/GenBank/DDBJ databases">
        <authorList>
            <person name="Sun Q."/>
            <person name="Zhou Y."/>
        </authorList>
    </citation>
    <scope>NUCLEOTIDE SEQUENCE</scope>
    <source>
        <strain evidence="7">CGMCC 1.15290</strain>
    </source>
</reference>
<dbReference type="GO" id="GO:0000272">
    <property type="term" value="P:polysaccharide catabolic process"/>
    <property type="evidence" value="ECO:0007669"/>
    <property type="project" value="InterPro"/>
</dbReference>
<evidence type="ECO:0000256" key="3">
    <source>
        <dbReference type="RuleBase" id="RU361153"/>
    </source>
</evidence>
<dbReference type="SUPFAM" id="SSF51445">
    <property type="entry name" value="(Trans)glycosidases"/>
    <property type="match status" value="1"/>
</dbReference>
<evidence type="ECO:0000256" key="1">
    <source>
        <dbReference type="ARBA" id="ARBA00022801"/>
    </source>
</evidence>
<evidence type="ECO:0000256" key="2">
    <source>
        <dbReference type="ARBA" id="ARBA00023295"/>
    </source>
</evidence>
<gene>
    <name evidence="7" type="ORF">GCM10011379_46970</name>
</gene>
<keyword evidence="2 3" id="KW-0326">Glycosidase</keyword>
<evidence type="ECO:0000259" key="6">
    <source>
        <dbReference type="Pfam" id="PF00150"/>
    </source>
</evidence>
<dbReference type="InterPro" id="IPR017853">
    <property type="entry name" value="GH"/>
</dbReference>
<keyword evidence="5" id="KW-0732">Signal</keyword>
<name>A0A917J2Q1_9BACT</name>
<evidence type="ECO:0000313" key="8">
    <source>
        <dbReference type="Proteomes" id="UP000627292"/>
    </source>
</evidence>
<accession>A0A917J2Q1</accession>
<reference evidence="7" key="1">
    <citation type="journal article" date="2014" name="Int. J. Syst. Evol. Microbiol.">
        <title>Complete genome sequence of Corynebacterium casei LMG S-19264T (=DSM 44701T), isolated from a smear-ripened cheese.</title>
        <authorList>
            <consortium name="US DOE Joint Genome Institute (JGI-PGF)"/>
            <person name="Walter F."/>
            <person name="Albersmeier A."/>
            <person name="Kalinowski J."/>
            <person name="Ruckert C."/>
        </authorList>
    </citation>
    <scope>NUCLEOTIDE SEQUENCE</scope>
    <source>
        <strain evidence="7">CGMCC 1.15290</strain>
    </source>
</reference>